<dbReference type="Gene3D" id="3.30.559.10">
    <property type="entry name" value="Chloramphenicol acetyltransferase-like domain"/>
    <property type="match status" value="2"/>
</dbReference>
<dbReference type="InterPro" id="IPR023213">
    <property type="entry name" value="CAT-like_dom_sf"/>
</dbReference>
<comment type="similarity">
    <text evidence="1">Belongs to the plant acyltransferase family.</text>
</comment>
<evidence type="ECO:0000256" key="2">
    <source>
        <dbReference type="ARBA" id="ARBA00022679"/>
    </source>
</evidence>
<dbReference type="PANTHER" id="PTHR31147:SF66">
    <property type="entry name" value="OS05G0315700 PROTEIN"/>
    <property type="match status" value="1"/>
</dbReference>
<accession>A0A7N0VKD9</accession>
<sequence length="289" mass="31972">MTAVSEMARGLAAPSIQPAWDRHILRARNPPHVAFDHHEYDREPCTMAPFFNRGDQIVERAFLFDPPAVSALRDLVAPHVPHCSTFDLIVATMWRARALSLNLDPALNVRVTFPVNARDKFNPPIIPTGYYGNVVTTPAAMATVAELQADSVVRAVELVKKAKNQVSGDYMRSMMDLMAVRGRPPLAMGTTLFITDMRRVGVQELDYGWGRAAYGGPAKGNERGIPGFLSFLQPVRNRNGGECGILVPMSLPEPAMDLLARELDAMMGRAAVDRAWKMSTATLFRWARK</sequence>
<dbReference type="AlphaFoldDB" id="A0A7N0VKD9"/>
<evidence type="ECO:0000313" key="3">
    <source>
        <dbReference type="EnsemblPlants" id="Kaladp1222s0058.1.v1.1.CDS.1"/>
    </source>
</evidence>
<dbReference type="Pfam" id="PF02458">
    <property type="entry name" value="Transferase"/>
    <property type="match status" value="1"/>
</dbReference>
<keyword evidence="2" id="KW-0808">Transferase</keyword>
<evidence type="ECO:0000313" key="4">
    <source>
        <dbReference type="Proteomes" id="UP000594263"/>
    </source>
</evidence>
<dbReference type="GO" id="GO:0016740">
    <property type="term" value="F:transferase activity"/>
    <property type="evidence" value="ECO:0007669"/>
    <property type="project" value="UniProtKB-KW"/>
</dbReference>
<organism evidence="3 4">
    <name type="scientific">Kalanchoe fedtschenkoi</name>
    <name type="common">Lavender scallops</name>
    <name type="synonym">South American air plant</name>
    <dbReference type="NCBI Taxonomy" id="63787"/>
    <lineage>
        <taxon>Eukaryota</taxon>
        <taxon>Viridiplantae</taxon>
        <taxon>Streptophyta</taxon>
        <taxon>Embryophyta</taxon>
        <taxon>Tracheophyta</taxon>
        <taxon>Spermatophyta</taxon>
        <taxon>Magnoliopsida</taxon>
        <taxon>eudicotyledons</taxon>
        <taxon>Gunneridae</taxon>
        <taxon>Pentapetalae</taxon>
        <taxon>Saxifragales</taxon>
        <taxon>Crassulaceae</taxon>
        <taxon>Kalanchoe</taxon>
    </lineage>
</organism>
<reference evidence="3" key="1">
    <citation type="submission" date="2021-01" db="UniProtKB">
        <authorList>
            <consortium name="EnsemblPlants"/>
        </authorList>
    </citation>
    <scope>IDENTIFICATION</scope>
</reference>
<dbReference type="EnsemblPlants" id="Kaladp1222s0058.1.v1.1">
    <property type="protein sequence ID" value="Kaladp1222s0058.1.v1.1.CDS.1"/>
    <property type="gene ID" value="Kaladp1222s0058.v1.1"/>
</dbReference>
<keyword evidence="4" id="KW-1185">Reference proteome</keyword>
<dbReference type="SUPFAM" id="SSF52777">
    <property type="entry name" value="CoA-dependent acyltransferases"/>
    <property type="match status" value="1"/>
</dbReference>
<protein>
    <recommendedName>
        <fullName evidence="5">Benzyl alcohol O-benzoyltransferase</fullName>
    </recommendedName>
</protein>
<name>A0A7N0VKD9_KALFE</name>
<dbReference type="Proteomes" id="UP000594263">
    <property type="component" value="Unplaced"/>
</dbReference>
<dbReference type="PANTHER" id="PTHR31147">
    <property type="entry name" value="ACYL TRANSFERASE 4"/>
    <property type="match status" value="1"/>
</dbReference>
<evidence type="ECO:0008006" key="5">
    <source>
        <dbReference type="Google" id="ProtNLM"/>
    </source>
</evidence>
<dbReference type="Gramene" id="Kaladp1222s0058.1.v1.1">
    <property type="protein sequence ID" value="Kaladp1222s0058.1.v1.1.CDS.1"/>
    <property type="gene ID" value="Kaladp1222s0058.v1.1"/>
</dbReference>
<evidence type="ECO:0000256" key="1">
    <source>
        <dbReference type="ARBA" id="ARBA00009861"/>
    </source>
</evidence>
<dbReference type="InterPro" id="IPR050898">
    <property type="entry name" value="Plant_acyltransferase"/>
</dbReference>
<proteinExistence type="inferred from homology"/>